<name>A0A151MWU7_ALLMI</name>
<organism evidence="1 2">
    <name type="scientific">Alligator mississippiensis</name>
    <name type="common">American alligator</name>
    <dbReference type="NCBI Taxonomy" id="8496"/>
    <lineage>
        <taxon>Eukaryota</taxon>
        <taxon>Metazoa</taxon>
        <taxon>Chordata</taxon>
        <taxon>Craniata</taxon>
        <taxon>Vertebrata</taxon>
        <taxon>Euteleostomi</taxon>
        <taxon>Archelosauria</taxon>
        <taxon>Archosauria</taxon>
        <taxon>Crocodylia</taxon>
        <taxon>Alligatoridae</taxon>
        <taxon>Alligatorinae</taxon>
        <taxon>Alligator</taxon>
    </lineage>
</organism>
<evidence type="ECO:0000313" key="1">
    <source>
        <dbReference type="EMBL" id="KYO28909.1"/>
    </source>
</evidence>
<protein>
    <submittedName>
        <fullName evidence="1">Uncharacterized protein</fullName>
    </submittedName>
</protein>
<accession>A0A151MWU7</accession>
<proteinExistence type="predicted"/>
<keyword evidence="2" id="KW-1185">Reference proteome</keyword>
<gene>
    <name evidence="1" type="ORF">Y1Q_0009752</name>
</gene>
<evidence type="ECO:0000313" key="2">
    <source>
        <dbReference type="Proteomes" id="UP000050525"/>
    </source>
</evidence>
<reference evidence="1 2" key="1">
    <citation type="journal article" date="2012" name="Genome Biol.">
        <title>Sequencing three crocodilian genomes to illuminate the evolution of archosaurs and amniotes.</title>
        <authorList>
            <person name="St John J.A."/>
            <person name="Braun E.L."/>
            <person name="Isberg S.R."/>
            <person name="Miles L.G."/>
            <person name="Chong A.Y."/>
            <person name="Gongora J."/>
            <person name="Dalzell P."/>
            <person name="Moran C."/>
            <person name="Bed'hom B."/>
            <person name="Abzhanov A."/>
            <person name="Burgess S.C."/>
            <person name="Cooksey A.M."/>
            <person name="Castoe T.A."/>
            <person name="Crawford N.G."/>
            <person name="Densmore L.D."/>
            <person name="Drew J.C."/>
            <person name="Edwards S.V."/>
            <person name="Faircloth B.C."/>
            <person name="Fujita M.K."/>
            <person name="Greenwold M.J."/>
            <person name="Hoffmann F.G."/>
            <person name="Howard J.M."/>
            <person name="Iguchi T."/>
            <person name="Janes D.E."/>
            <person name="Khan S.Y."/>
            <person name="Kohno S."/>
            <person name="de Koning A.J."/>
            <person name="Lance S.L."/>
            <person name="McCarthy F.M."/>
            <person name="McCormack J.E."/>
            <person name="Merchant M.E."/>
            <person name="Peterson D.G."/>
            <person name="Pollock D.D."/>
            <person name="Pourmand N."/>
            <person name="Raney B.J."/>
            <person name="Roessler K.A."/>
            <person name="Sanford J.R."/>
            <person name="Sawyer R.H."/>
            <person name="Schmidt C.J."/>
            <person name="Triplett E.W."/>
            <person name="Tuberville T.D."/>
            <person name="Venegas-Anaya M."/>
            <person name="Howard J.T."/>
            <person name="Jarvis E.D."/>
            <person name="Guillette L.J.Jr."/>
            <person name="Glenn T.C."/>
            <person name="Green R.E."/>
            <person name="Ray D.A."/>
        </authorList>
    </citation>
    <scope>NUCLEOTIDE SEQUENCE [LARGE SCALE GENOMIC DNA]</scope>
    <source>
        <strain evidence="1">KSC_2009_1</strain>
    </source>
</reference>
<dbReference type="Proteomes" id="UP000050525">
    <property type="component" value="Unassembled WGS sequence"/>
</dbReference>
<sequence length="69" mass="7667">MVLEGPGLFPGLPLHDFGLGTPYKPEPDLVPRESQLEACYWLQWKQLPNSSSLVSIDNQLIISVAGKFK</sequence>
<comment type="caution">
    <text evidence="1">The sequence shown here is derived from an EMBL/GenBank/DDBJ whole genome shotgun (WGS) entry which is preliminary data.</text>
</comment>
<dbReference type="EMBL" id="AKHW03004724">
    <property type="protein sequence ID" value="KYO28909.1"/>
    <property type="molecule type" value="Genomic_DNA"/>
</dbReference>
<dbReference type="AlphaFoldDB" id="A0A151MWU7"/>